<accession>A0A7D5I4S5</accession>
<name>A0A7D5I4S5_9EURY</name>
<dbReference type="Proteomes" id="UP000509594">
    <property type="component" value="Chromosome"/>
</dbReference>
<evidence type="ECO:0000313" key="3">
    <source>
        <dbReference type="Proteomes" id="UP000509594"/>
    </source>
</evidence>
<keyword evidence="1" id="KW-0472">Membrane</keyword>
<keyword evidence="1" id="KW-1133">Transmembrane helix</keyword>
<dbReference type="OrthoDB" id="137243at2157"/>
<proteinExistence type="predicted"/>
<protein>
    <recommendedName>
        <fullName evidence="4">Glycerophosphoryl diester phosphodiesterase membrane domain-containing protein</fullName>
    </recommendedName>
</protein>
<feature type="transmembrane region" description="Helical" evidence="1">
    <location>
        <begin position="177"/>
        <end position="200"/>
    </location>
</feature>
<feature type="transmembrane region" description="Helical" evidence="1">
    <location>
        <begin position="135"/>
        <end position="157"/>
    </location>
</feature>
<evidence type="ECO:0000313" key="2">
    <source>
        <dbReference type="EMBL" id="QLC49761.1"/>
    </source>
</evidence>
<keyword evidence="3" id="KW-1185">Reference proteome</keyword>
<feature type="transmembrane region" description="Helical" evidence="1">
    <location>
        <begin position="227"/>
        <end position="247"/>
    </location>
</feature>
<evidence type="ECO:0000256" key="1">
    <source>
        <dbReference type="SAM" id="Phobius"/>
    </source>
</evidence>
<dbReference type="AlphaFoldDB" id="A0A7D5I4S5"/>
<evidence type="ECO:0008006" key="4">
    <source>
        <dbReference type="Google" id="ProtNLM"/>
    </source>
</evidence>
<dbReference type="RefSeq" id="WP_176964817.1">
    <property type="nucleotide sequence ID" value="NZ_CP058215.1"/>
</dbReference>
<feature type="transmembrane region" description="Helical" evidence="1">
    <location>
        <begin position="259"/>
        <end position="281"/>
    </location>
</feature>
<dbReference type="KEGG" id="mzi:HWN40_05630"/>
<feature type="transmembrane region" description="Helical" evidence="1">
    <location>
        <begin position="74"/>
        <end position="97"/>
    </location>
</feature>
<dbReference type="EMBL" id="CP058215">
    <property type="protein sequence ID" value="QLC49761.1"/>
    <property type="molecule type" value="Genomic_DNA"/>
</dbReference>
<gene>
    <name evidence="2" type="ORF">HWN40_05630</name>
</gene>
<dbReference type="GeneID" id="55821135"/>
<keyword evidence="1" id="KW-0812">Transmembrane</keyword>
<reference evidence="2 3" key="1">
    <citation type="submission" date="2020-06" db="EMBL/GenBank/DDBJ databases">
        <title>Methanolobus halotolerans sp. nov., isolated from a saline lake Tus in Siberia.</title>
        <authorList>
            <person name="Shen Y."/>
            <person name="Chen S.-C."/>
            <person name="Lai M.-C."/>
            <person name="Huang H.-H."/>
            <person name="Chiu H.-H."/>
            <person name="Tang S.-L."/>
            <person name="Rogozin D.Y."/>
            <person name="Degermendzhy A.G."/>
        </authorList>
    </citation>
    <scope>NUCLEOTIDE SEQUENCE [LARGE SCALE GENOMIC DNA]</scope>
    <source>
        <strain evidence="2 3">DSM 21339</strain>
    </source>
</reference>
<organism evidence="2 3">
    <name type="scientific">Methanolobus zinderi</name>
    <dbReference type="NCBI Taxonomy" id="536044"/>
    <lineage>
        <taxon>Archaea</taxon>
        <taxon>Methanobacteriati</taxon>
        <taxon>Methanobacteriota</taxon>
        <taxon>Stenosarchaea group</taxon>
        <taxon>Methanomicrobia</taxon>
        <taxon>Methanosarcinales</taxon>
        <taxon>Methanosarcinaceae</taxon>
        <taxon>Methanolobus</taxon>
    </lineage>
</organism>
<feature type="transmembrane region" description="Helical" evidence="1">
    <location>
        <begin position="21"/>
        <end position="54"/>
    </location>
</feature>
<sequence length="302" mass="33705">MKEDIGTIISRGFSTWTRNLVICVPFILEILVTVLLSMLAAVLFVMVLVMPIVSGSNMDPEQLSPEAMMAILESLFSANLLILLAFGIVFLLFYTLIQSFFAAGAIGMSKEALEKGDTGIGDLFSYGLENFFNLFLLKVLISLLVIAGVVFLIPGFLSMGDIGNIINNPQTALASTSLLAFGLILWLLYFIVLSIILIFVEYALVTDHLDPVSAIEKGVSFFMANKFPALVLWVLLIGISVLFVIIGEVFSYSDILAQIWTYVDFVLTVLVVRPLITIWWTRFYLNRNDRKLYSFDEYTLDN</sequence>